<dbReference type="EMBL" id="PTIZ01000008">
    <property type="protein sequence ID" value="PPK74588.1"/>
    <property type="molecule type" value="Genomic_DNA"/>
</dbReference>
<sequence length="42" mass="4537">MIDGLGAKRPLTVVAGLIGDESLLFLIQELLRIGPESFRLKG</sequence>
<organism evidence="1 2">
    <name type="scientific">Methylobacter tundripaludum</name>
    <dbReference type="NCBI Taxonomy" id="173365"/>
    <lineage>
        <taxon>Bacteria</taxon>
        <taxon>Pseudomonadati</taxon>
        <taxon>Pseudomonadota</taxon>
        <taxon>Gammaproteobacteria</taxon>
        <taxon>Methylococcales</taxon>
        <taxon>Methylococcaceae</taxon>
        <taxon>Methylobacter</taxon>
    </lineage>
</organism>
<reference evidence="1 2" key="1">
    <citation type="submission" date="2018-02" db="EMBL/GenBank/DDBJ databases">
        <title>Subsurface microbial communities from deep shales in Ohio and West Virginia, USA.</title>
        <authorList>
            <person name="Wrighton K."/>
        </authorList>
    </citation>
    <scope>NUCLEOTIDE SEQUENCE [LARGE SCALE GENOMIC DNA]</scope>
    <source>
        <strain evidence="1 2">OWC-DMM</strain>
    </source>
</reference>
<proteinExistence type="predicted"/>
<evidence type="ECO:0000313" key="2">
    <source>
        <dbReference type="Proteomes" id="UP000240010"/>
    </source>
</evidence>
<protein>
    <submittedName>
        <fullName evidence="1">Uncharacterized protein</fullName>
    </submittedName>
</protein>
<dbReference type="Proteomes" id="UP000240010">
    <property type="component" value="Unassembled WGS sequence"/>
</dbReference>
<name>A0A2S6HAV2_9GAMM</name>
<dbReference type="AlphaFoldDB" id="A0A2S6HAV2"/>
<evidence type="ECO:0000313" key="1">
    <source>
        <dbReference type="EMBL" id="PPK74588.1"/>
    </source>
</evidence>
<comment type="caution">
    <text evidence="1">The sequence shown here is derived from an EMBL/GenBank/DDBJ whole genome shotgun (WGS) entry which is preliminary data.</text>
</comment>
<gene>
    <name evidence="1" type="ORF">B0F87_10862</name>
</gene>
<accession>A0A2S6HAV2</accession>